<keyword evidence="3 4" id="KW-0067">ATP-binding</keyword>
<dbReference type="InterPro" id="IPR052032">
    <property type="entry name" value="ATP-dep_AA_Ligase"/>
</dbReference>
<dbReference type="SUPFAM" id="SSF56059">
    <property type="entry name" value="Glutathione synthetase ATP-binding domain-like"/>
    <property type="match status" value="1"/>
</dbReference>
<protein>
    <submittedName>
        <fullName evidence="6">ATP-grasp domain-containing protein</fullName>
    </submittedName>
</protein>
<gene>
    <name evidence="6" type="ORF">SYYSPA8_25685</name>
</gene>
<dbReference type="PANTHER" id="PTHR43585:SF2">
    <property type="entry name" value="ATP-GRASP ENZYME FSQD"/>
    <property type="match status" value="1"/>
</dbReference>
<keyword evidence="7" id="KW-1185">Reference proteome</keyword>
<keyword evidence="1" id="KW-0436">Ligase</keyword>
<feature type="domain" description="ATP-grasp" evidence="5">
    <location>
        <begin position="117"/>
        <end position="319"/>
    </location>
</feature>
<dbReference type="Proteomes" id="UP001291653">
    <property type="component" value="Unassembled WGS sequence"/>
</dbReference>
<dbReference type="PROSITE" id="PS50975">
    <property type="entry name" value="ATP_GRASP"/>
    <property type="match status" value="1"/>
</dbReference>
<dbReference type="NCBIfam" id="NF005543">
    <property type="entry name" value="PRK07206.1"/>
    <property type="match status" value="1"/>
</dbReference>
<organism evidence="6 7">
    <name type="scientific">Streptomyces yaizuensis</name>
    <dbReference type="NCBI Taxonomy" id="2989713"/>
    <lineage>
        <taxon>Bacteria</taxon>
        <taxon>Bacillati</taxon>
        <taxon>Actinomycetota</taxon>
        <taxon>Actinomycetes</taxon>
        <taxon>Kitasatosporales</taxon>
        <taxon>Streptomycetaceae</taxon>
        <taxon>Streptomyces</taxon>
    </lineage>
</organism>
<evidence type="ECO:0000256" key="4">
    <source>
        <dbReference type="PROSITE-ProRule" id="PRU00409"/>
    </source>
</evidence>
<comment type="caution">
    <text evidence="6">The sequence shown here is derived from an EMBL/GenBank/DDBJ whole genome shotgun (WGS) entry which is preliminary data.</text>
</comment>
<dbReference type="RefSeq" id="WP_323449748.1">
    <property type="nucleotide sequence ID" value="NZ_BSBI01000012.1"/>
</dbReference>
<sequence length="430" mass="45780">MSTTTGPVVIVDPFSSGAQYAPALAGYGVPVVAVSSHPRIPTAYAASFDPSAFTEVITYEGDFDQLVARLGALGPTGVLPGTEVAVELAERLAARLTPGRANLPGLADARRHKYRMAEAVEAAGVPVIRQRCTASEAEIADWLVREGLTGRDLVVKPPKSGSTDGVTRIPGGVDWQTPFRAQLGQLNQWGIVNDQMLVQEYAEGVEYVVDTATTAPGRHTVANVCRYSKVANGSYMAVYESMDWVAPDAPEVPALVAYVKEVLDALGFRFGAAHVEVMLTADGPRLIELNARPHGGGHPRFNRAATGDSQVDRVVRALVGEDGDPAGGDGYELLSPTRVVFLMSTRQGVVGNTAPLRAVSGLTSHLHSDVLIRDGDRLEVTKDLLATLAMGFVVLSHPDPAVIERDYREIRRRESALVFDEAAPAAGLPV</sequence>
<accession>A0ABQ5P591</accession>
<keyword evidence="2 4" id="KW-0547">Nucleotide-binding</keyword>
<dbReference type="EMBL" id="BSBI01000012">
    <property type="protein sequence ID" value="GLF97756.1"/>
    <property type="molecule type" value="Genomic_DNA"/>
</dbReference>
<dbReference type="Gene3D" id="3.30.470.20">
    <property type="entry name" value="ATP-grasp fold, B domain"/>
    <property type="match status" value="1"/>
</dbReference>
<evidence type="ECO:0000256" key="3">
    <source>
        <dbReference type="ARBA" id="ARBA00022840"/>
    </source>
</evidence>
<evidence type="ECO:0000313" key="7">
    <source>
        <dbReference type="Proteomes" id="UP001291653"/>
    </source>
</evidence>
<name>A0ABQ5P591_9ACTN</name>
<evidence type="ECO:0000259" key="5">
    <source>
        <dbReference type="PROSITE" id="PS50975"/>
    </source>
</evidence>
<proteinExistence type="predicted"/>
<evidence type="ECO:0000313" key="6">
    <source>
        <dbReference type="EMBL" id="GLF97756.1"/>
    </source>
</evidence>
<evidence type="ECO:0000256" key="2">
    <source>
        <dbReference type="ARBA" id="ARBA00022741"/>
    </source>
</evidence>
<evidence type="ECO:0000256" key="1">
    <source>
        <dbReference type="ARBA" id="ARBA00022598"/>
    </source>
</evidence>
<reference evidence="6 7" key="1">
    <citation type="submission" date="2022-10" db="EMBL/GenBank/DDBJ databases">
        <title>Draft genome sequence of Streptomyces sp. YSPA8.</title>
        <authorList>
            <person name="Moriuchi R."/>
            <person name="Dohra H."/>
            <person name="Yamamura H."/>
            <person name="Kodani S."/>
        </authorList>
    </citation>
    <scope>NUCLEOTIDE SEQUENCE [LARGE SCALE GENOMIC DNA]</scope>
    <source>
        <strain evidence="6 7">YSPA8</strain>
    </source>
</reference>
<dbReference type="InterPro" id="IPR011761">
    <property type="entry name" value="ATP-grasp"/>
</dbReference>
<dbReference type="PANTHER" id="PTHR43585">
    <property type="entry name" value="FUMIPYRROLE BIOSYNTHESIS PROTEIN C"/>
    <property type="match status" value="1"/>
</dbReference>
<dbReference type="Pfam" id="PF13535">
    <property type="entry name" value="ATP-grasp_4"/>
    <property type="match status" value="1"/>
</dbReference>